<evidence type="ECO:0000256" key="6">
    <source>
        <dbReference type="ARBA" id="ARBA00023136"/>
    </source>
</evidence>
<dbReference type="Proteomes" id="UP000824890">
    <property type="component" value="Unassembled WGS sequence"/>
</dbReference>
<keyword evidence="6 8" id="KW-0472">Membrane</keyword>
<feature type="transmembrane region" description="Helical" evidence="8">
    <location>
        <begin position="556"/>
        <end position="574"/>
    </location>
</feature>
<comment type="similarity">
    <text evidence="2">Belongs to the major facilitator superfamily. Sugar transporter (TC 2.A.1.1) family.</text>
</comment>
<protein>
    <recommendedName>
        <fullName evidence="9">Major facilitator superfamily (MFS) profile domain-containing protein</fullName>
    </recommendedName>
</protein>
<comment type="subcellular location">
    <subcellularLocation>
        <location evidence="1">Membrane</location>
        <topology evidence="1">Multi-pass membrane protein</topology>
    </subcellularLocation>
</comment>
<dbReference type="EMBL" id="JAGKQM010000011">
    <property type="protein sequence ID" value="KAH0900746.1"/>
    <property type="molecule type" value="Genomic_DNA"/>
</dbReference>
<keyword evidence="4 8" id="KW-0812">Transmembrane</keyword>
<dbReference type="InterPro" id="IPR036259">
    <property type="entry name" value="MFS_trans_sf"/>
</dbReference>
<evidence type="ECO:0000259" key="9">
    <source>
        <dbReference type="PROSITE" id="PS50850"/>
    </source>
</evidence>
<dbReference type="InterPro" id="IPR005828">
    <property type="entry name" value="MFS_sugar_transport-like"/>
</dbReference>
<dbReference type="PANTHER" id="PTHR48020:SF35">
    <property type="entry name" value="SUGAR TRANSPORTER"/>
    <property type="match status" value="1"/>
</dbReference>
<keyword evidence="5 8" id="KW-1133">Transmembrane helix</keyword>
<evidence type="ECO:0000313" key="11">
    <source>
        <dbReference type="Proteomes" id="UP000824890"/>
    </source>
</evidence>
<dbReference type="InterPro" id="IPR020846">
    <property type="entry name" value="MFS_dom"/>
</dbReference>
<feature type="transmembrane region" description="Helical" evidence="8">
    <location>
        <begin position="133"/>
        <end position="157"/>
    </location>
</feature>
<organism evidence="10 11">
    <name type="scientific">Brassica napus</name>
    <name type="common">Rape</name>
    <dbReference type="NCBI Taxonomy" id="3708"/>
    <lineage>
        <taxon>Eukaryota</taxon>
        <taxon>Viridiplantae</taxon>
        <taxon>Streptophyta</taxon>
        <taxon>Embryophyta</taxon>
        <taxon>Tracheophyta</taxon>
        <taxon>Spermatophyta</taxon>
        <taxon>Magnoliopsida</taxon>
        <taxon>eudicotyledons</taxon>
        <taxon>Gunneridae</taxon>
        <taxon>Pentapetalae</taxon>
        <taxon>rosids</taxon>
        <taxon>malvids</taxon>
        <taxon>Brassicales</taxon>
        <taxon>Brassicaceae</taxon>
        <taxon>Brassiceae</taxon>
        <taxon>Brassica</taxon>
    </lineage>
</organism>
<keyword evidence="3" id="KW-0813">Transport</keyword>
<evidence type="ECO:0000256" key="5">
    <source>
        <dbReference type="ARBA" id="ARBA00022989"/>
    </source>
</evidence>
<feature type="transmembrane region" description="Helical" evidence="8">
    <location>
        <begin position="163"/>
        <end position="185"/>
    </location>
</feature>
<feature type="compositionally biased region" description="Acidic residues" evidence="7">
    <location>
        <begin position="340"/>
        <end position="363"/>
    </location>
</feature>
<dbReference type="PROSITE" id="PS50850">
    <property type="entry name" value="MFS"/>
    <property type="match status" value="1"/>
</dbReference>
<feature type="transmembrane region" description="Helical" evidence="8">
    <location>
        <begin position="678"/>
        <end position="701"/>
    </location>
</feature>
<dbReference type="InterPro" id="IPR050814">
    <property type="entry name" value="Myo-inositol_Transporter"/>
</dbReference>
<feature type="transmembrane region" description="Helical" evidence="8">
    <location>
        <begin position="75"/>
        <end position="94"/>
    </location>
</feature>
<evidence type="ECO:0000256" key="2">
    <source>
        <dbReference type="ARBA" id="ARBA00010992"/>
    </source>
</evidence>
<dbReference type="PROSITE" id="PS00216">
    <property type="entry name" value="SUGAR_TRANSPORT_1"/>
    <property type="match status" value="1"/>
</dbReference>
<feature type="transmembrane region" description="Helical" evidence="8">
    <location>
        <begin position="43"/>
        <end position="63"/>
    </location>
</feature>
<evidence type="ECO:0000256" key="4">
    <source>
        <dbReference type="ARBA" id="ARBA00022692"/>
    </source>
</evidence>
<dbReference type="PROSITE" id="PS00217">
    <property type="entry name" value="SUGAR_TRANSPORT_2"/>
    <property type="match status" value="1"/>
</dbReference>
<feature type="transmembrane region" description="Helical" evidence="8">
    <location>
        <begin position="612"/>
        <end position="631"/>
    </location>
</feature>
<proteinExistence type="inferred from homology"/>
<feature type="transmembrane region" description="Helical" evidence="8">
    <location>
        <begin position="586"/>
        <end position="606"/>
    </location>
</feature>
<reference evidence="10 11" key="1">
    <citation type="submission" date="2021-05" db="EMBL/GenBank/DDBJ databases">
        <title>Genome Assembly of Synthetic Allotetraploid Brassica napus Reveals Homoeologous Exchanges between Subgenomes.</title>
        <authorList>
            <person name="Davis J.T."/>
        </authorList>
    </citation>
    <scope>NUCLEOTIDE SEQUENCE [LARGE SCALE GENOMIC DNA]</scope>
    <source>
        <strain evidence="11">cv. Da-Ae</strain>
        <tissue evidence="10">Seedling</tissue>
    </source>
</reference>
<dbReference type="Gene3D" id="1.20.1250.20">
    <property type="entry name" value="MFS general substrate transporter like domains"/>
    <property type="match status" value="2"/>
</dbReference>
<evidence type="ECO:0000256" key="8">
    <source>
        <dbReference type="SAM" id="Phobius"/>
    </source>
</evidence>
<dbReference type="PRINTS" id="PR00171">
    <property type="entry name" value="SUGRTRNSPORT"/>
</dbReference>
<evidence type="ECO:0000256" key="3">
    <source>
        <dbReference type="ARBA" id="ARBA00022448"/>
    </source>
</evidence>
<evidence type="ECO:0000256" key="1">
    <source>
        <dbReference type="ARBA" id="ARBA00004141"/>
    </source>
</evidence>
<dbReference type="PANTHER" id="PTHR48020">
    <property type="entry name" value="PROTON MYO-INOSITOL COTRANSPORTER"/>
    <property type="match status" value="1"/>
</dbReference>
<sequence length="731" mass="78926">MSGAVLVAVAAAIGNLLQGWDNATIAGAVLYIKKEFHLESNPSMEGLIVAMSLIGATLITTWSGGVADWLGRRPMLILSSVLYFVGSLVMLWSPNVYVLLFGRLLDGFGVGLVVTLVPIYISETAPPEIRGLLNTLPQFAGSGGMFLSYCMVFGMSLMPSPSWRLMLGVLFVPSLVFFFLTIFFLPESPRWLVSKGRMLEAKRVLQRLRGREDVSGEMALLVEGLGIGGETTIEEYIIGPADDVADDLDIAVDKDQIKLYGAEEGLSWVARPVKGGSTVSVLSRLGSTMSRRQGSLVDPLVTLFGSVHEKMPETGSMRSALFPHFGSMFSVGGNQTRNEEWDEENLVGEGEDYPTDRGEDSDDDLHSPLISRQTTSMEKDMHSGHGPLSTFRHGSQVQGAHGEGGGAGSMGIGGGWQVAWKWTEREDESGQKEGGFKRIYLHQEGFPGSRRGSIVSLPGGGEGTGEAEFVQASALVSQPALYSKDLLREHTIGPAMVHPSETVKGSLWHDLQDPGVKRALFFSGINGVLYYTPQILEQAGVGILLSNLGISSSSSSLLISALTTFVMLPAIAVAMRLMDLSGRRTLLLTTIPILISSLIVLVISNLVHMNSIVHAVLSTVSVVLYFCFFVMGFGPTPNILCSEIFPTRVRGICIAICALTFWICDIIVTYSLPVLLKSIGLAGVFGMYAVVCCISWAFVYLKVPETKGMPLEVITEFFSVGARQAEAEKNN</sequence>
<dbReference type="SUPFAM" id="SSF103473">
    <property type="entry name" value="MFS general substrate transporter"/>
    <property type="match status" value="1"/>
</dbReference>
<accession>A0ABQ8B7I4</accession>
<gene>
    <name evidence="10" type="ORF">HID58_040249</name>
</gene>
<evidence type="ECO:0000256" key="7">
    <source>
        <dbReference type="SAM" id="MobiDB-lite"/>
    </source>
</evidence>
<evidence type="ECO:0000313" key="10">
    <source>
        <dbReference type="EMBL" id="KAH0900746.1"/>
    </source>
</evidence>
<dbReference type="InterPro" id="IPR003663">
    <property type="entry name" value="Sugar/inositol_transpt"/>
</dbReference>
<keyword evidence="11" id="KW-1185">Reference proteome</keyword>
<feature type="domain" description="Major facilitator superfamily (MFS) profile" evidence="9">
    <location>
        <begin position="7"/>
        <end position="707"/>
    </location>
</feature>
<feature type="transmembrane region" description="Helical" evidence="8">
    <location>
        <begin position="100"/>
        <end position="121"/>
    </location>
</feature>
<feature type="transmembrane region" description="Helical" evidence="8">
    <location>
        <begin position="652"/>
        <end position="672"/>
    </location>
</feature>
<dbReference type="InterPro" id="IPR005829">
    <property type="entry name" value="Sugar_transporter_CS"/>
</dbReference>
<name>A0ABQ8B7I4_BRANA</name>
<dbReference type="Pfam" id="PF00083">
    <property type="entry name" value="Sugar_tr"/>
    <property type="match status" value="2"/>
</dbReference>
<feature type="region of interest" description="Disordered" evidence="7">
    <location>
        <begin position="333"/>
        <end position="368"/>
    </location>
</feature>
<comment type="caution">
    <text evidence="10">The sequence shown here is derived from an EMBL/GenBank/DDBJ whole genome shotgun (WGS) entry which is preliminary data.</text>
</comment>